<proteinExistence type="predicted"/>
<name>A0A4E0RZK8_FASHE</name>
<reference evidence="1" key="1">
    <citation type="submission" date="2019-03" db="EMBL/GenBank/DDBJ databases">
        <title>Improved annotation for the trematode Fasciola hepatica.</title>
        <authorList>
            <person name="Choi Y.-J."/>
            <person name="Martin J."/>
            <person name="Mitreva M."/>
        </authorList>
    </citation>
    <scope>NUCLEOTIDE SEQUENCE [LARGE SCALE GENOMIC DNA]</scope>
</reference>
<dbReference type="EMBL" id="JXXN02002625">
    <property type="protein sequence ID" value="THD22640.1"/>
    <property type="molecule type" value="Genomic_DNA"/>
</dbReference>
<dbReference type="Proteomes" id="UP000230066">
    <property type="component" value="Unassembled WGS sequence"/>
</dbReference>
<gene>
    <name evidence="1" type="ORF">D915_006667</name>
</gene>
<dbReference type="AlphaFoldDB" id="A0A4E0RZK8"/>
<accession>A0A4E0RZK8</accession>
<comment type="caution">
    <text evidence="1">The sequence shown here is derived from an EMBL/GenBank/DDBJ whole genome shotgun (WGS) entry which is preliminary data.</text>
</comment>
<keyword evidence="2" id="KW-1185">Reference proteome</keyword>
<evidence type="ECO:0000313" key="1">
    <source>
        <dbReference type="EMBL" id="THD22640.1"/>
    </source>
</evidence>
<protein>
    <submittedName>
        <fullName evidence="1">Uncharacterized protein</fullName>
    </submittedName>
</protein>
<sequence>MHSGDIVPKPIDPLITSSLLHAAELSTIENCLPAQSRCQITGFLLFDIPEGSNLQTDELIRMRSSVPISTNSTVFAEVLSQITHIFYLWFRYANSYTVLPCVCLPDVVLPRHLGLSGSYLSVTVDPQTTLASPPLGSLFRLDHVLVGHDFVIMDCLSTVQTELRHNVCTGIKIPKFMSMLLENSVLLNSANSLENLKAGDLVHFSGIVAQVNTRRSHTWPVCAYCHCADLRANTRDPGRSSVLRCQQCGRCLTQLEHQEQRFEVEVLVGLDTAHSRGLPHPLGNSGPQVVLNLSTTRLCNLLGLSPRELADAPQMNPKTMVHKRVDNVLGLILGSNEIQDNDQSLLAAHASLVQKRILVAELSNCGSD</sequence>
<evidence type="ECO:0000313" key="2">
    <source>
        <dbReference type="Proteomes" id="UP000230066"/>
    </source>
</evidence>
<organism evidence="1 2">
    <name type="scientific">Fasciola hepatica</name>
    <name type="common">Liver fluke</name>
    <dbReference type="NCBI Taxonomy" id="6192"/>
    <lineage>
        <taxon>Eukaryota</taxon>
        <taxon>Metazoa</taxon>
        <taxon>Spiralia</taxon>
        <taxon>Lophotrochozoa</taxon>
        <taxon>Platyhelminthes</taxon>
        <taxon>Trematoda</taxon>
        <taxon>Digenea</taxon>
        <taxon>Plagiorchiida</taxon>
        <taxon>Echinostomata</taxon>
        <taxon>Echinostomatoidea</taxon>
        <taxon>Fasciolidae</taxon>
        <taxon>Fasciola</taxon>
    </lineage>
</organism>